<dbReference type="InterPro" id="IPR001544">
    <property type="entry name" value="Aminotrans_IV"/>
</dbReference>
<dbReference type="PANTHER" id="PTHR42825">
    <property type="entry name" value="AMINO ACID AMINOTRANSFERASE"/>
    <property type="match status" value="1"/>
</dbReference>
<dbReference type="InterPro" id="IPR036038">
    <property type="entry name" value="Aminotransferase-like"/>
</dbReference>
<comment type="similarity">
    <text evidence="2">Belongs to the class-IV pyridoxal-phosphate-dependent aminotransferase family.</text>
</comment>
<organism evidence="6 7">
    <name type="scientific">Marinobacter lacisalsi</name>
    <dbReference type="NCBI Taxonomy" id="475979"/>
    <lineage>
        <taxon>Bacteria</taxon>
        <taxon>Pseudomonadati</taxon>
        <taxon>Pseudomonadota</taxon>
        <taxon>Gammaproteobacteria</taxon>
        <taxon>Pseudomonadales</taxon>
        <taxon>Marinobacteraceae</taxon>
        <taxon>Marinobacter</taxon>
    </lineage>
</organism>
<accession>A0ABV8QDS9</accession>
<evidence type="ECO:0000256" key="4">
    <source>
        <dbReference type="ARBA" id="ARBA00022679"/>
    </source>
</evidence>
<dbReference type="SUPFAM" id="SSF56752">
    <property type="entry name" value="D-aminoacid aminotransferase-like PLP-dependent enzymes"/>
    <property type="match status" value="1"/>
</dbReference>
<evidence type="ECO:0000256" key="2">
    <source>
        <dbReference type="ARBA" id="ARBA00009320"/>
    </source>
</evidence>
<comment type="caution">
    <text evidence="6">The sequence shown here is derived from an EMBL/GenBank/DDBJ whole genome shotgun (WGS) entry which is preliminary data.</text>
</comment>
<dbReference type="InterPro" id="IPR005786">
    <property type="entry name" value="B_amino_transII"/>
</dbReference>
<dbReference type="EMBL" id="JBHSDI010000006">
    <property type="protein sequence ID" value="MFC4258099.1"/>
    <property type="molecule type" value="Genomic_DNA"/>
</dbReference>
<gene>
    <name evidence="6" type="ORF">ACFOZ5_03525</name>
</gene>
<sequence>MIKHPEFSNPSTVQAPKSQLQNSFSGWSPLAFSARYNNGRWGVEGLLEGNQLSIDVSASGLQFGQSVFEGCIASRNRRTDLGAKIQLFRPQSYYSRLVNSCNRVCIPPPSERFFIEALSVIAQEGSQWEQPFSSDLLYMRPLLFGSDGGIMPGTATEYRFVVLCAPFVRPFKSEGQNLVTEPHYSRTAPNGLGSAKTGANYAHSHLPTRAAHENLYDSILWLDSTSRSLIEEANVANIFFETKSSIITPRSSGNFLRGVTRDSVICLLKTEYNAAVHEVDISVDEIFDMYNNGNLLSIFCTGTAVGIQPVKSLTHGTATLVIENESLLVQKIRSRLLAIQHGKESESNGWMHSIT</sequence>
<dbReference type="RefSeq" id="WP_379885462.1">
    <property type="nucleotide sequence ID" value="NZ_JBHSDI010000006.1"/>
</dbReference>
<dbReference type="Pfam" id="PF01063">
    <property type="entry name" value="Aminotran_4"/>
    <property type="match status" value="1"/>
</dbReference>
<keyword evidence="4" id="KW-0808">Transferase</keyword>
<comment type="cofactor">
    <cofactor evidence="1">
        <name>pyridoxal 5'-phosphate</name>
        <dbReference type="ChEBI" id="CHEBI:597326"/>
    </cofactor>
</comment>
<name>A0ABV8QDS9_9GAMM</name>
<proteinExistence type="inferred from homology"/>
<evidence type="ECO:0000313" key="6">
    <source>
        <dbReference type="EMBL" id="MFC4258099.1"/>
    </source>
</evidence>
<reference evidence="7" key="1">
    <citation type="journal article" date="2019" name="Int. J. Syst. Evol. Microbiol.">
        <title>The Global Catalogue of Microorganisms (GCM) 10K type strain sequencing project: providing services to taxonomists for standard genome sequencing and annotation.</title>
        <authorList>
            <consortium name="The Broad Institute Genomics Platform"/>
            <consortium name="The Broad Institute Genome Sequencing Center for Infectious Disease"/>
            <person name="Wu L."/>
            <person name="Ma J."/>
        </authorList>
    </citation>
    <scope>NUCLEOTIDE SEQUENCE [LARGE SCALE GENOMIC DNA]</scope>
    <source>
        <strain evidence="7">CECT 7297</strain>
    </source>
</reference>
<dbReference type="InterPro" id="IPR043131">
    <property type="entry name" value="BCAT-like_N"/>
</dbReference>
<evidence type="ECO:0000256" key="3">
    <source>
        <dbReference type="ARBA" id="ARBA00022576"/>
    </source>
</evidence>
<protein>
    <submittedName>
        <fullName evidence="6">Aminotransferase class IV</fullName>
    </submittedName>
</protein>
<keyword evidence="3 6" id="KW-0032">Aminotransferase</keyword>
<dbReference type="PANTHER" id="PTHR42825:SF2">
    <property type="entry name" value="BRANCHED-CHAIN-AMINO-ACID AMINOTRANSFERASE 3, CHLOROPLASTIC-RELATED"/>
    <property type="match status" value="1"/>
</dbReference>
<evidence type="ECO:0000313" key="7">
    <source>
        <dbReference type="Proteomes" id="UP001595798"/>
    </source>
</evidence>
<dbReference type="Gene3D" id="3.20.10.10">
    <property type="entry name" value="D-amino Acid Aminotransferase, subunit A, domain 2"/>
    <property type="match status" value="1"/>
</dbReference>
<dbReference type="PIRSF" id="PIRSF006468">
    <property type="entry name" value="BCAT1"/>
    <property type="match status" value="1"/>
</dbReference>
<dbReference type="InterPro" id="IPR043132">
    <property type="entry name" value="BCAT-like_C"/>
</dbReference>
<dbReference type="Proteomes" id="UP001595798">
    <property type="component" value="Unassembled WGS sequence"/>
</dbReference>
<dbReference type="GO" id="GO:0008483">
    <property type="term" value="F:transaminase activity"/>
    <property type="evidence" value="ECO:0007669"/>
    <property type="project" value="UniProtKB-KW"/>
</dbReference>
<dbReference type="Gene3D" id="3.30.470.10">
    <property type="match status" value="1"/>
</dbReference>
<keyword evidence="5" id="KW-0663">Pyridoxal phosphate</keyword>
<evidence type="ECO:0000256" key="1">
    <source>
        <dbReference type="ARBA" id="ARBA00001933"/>
    </source>
</evidence>
<keyword evidence="7" id="KW-1185">Reference proteome</keyword>
<evidence type="ECO:0000256" key="5">
    <source>
        <dbReference type="ARBA" id="ARBA00022898"/>
    </source>
</evidence>